<feature type="region of interest" description="Disordered" evidence="1">
    <location>
        <begin position="35"/>
        <end position="67"/>
    </location>
</feature>
<sequence>MKFSTLIVLAPLLAAQVHAFAIPNLDARAAAKTASKGKTVTAAGGKGSSGGNAGGNASGGNSASAASAASSSTTTSAASQASAASGTSTASASTESTNAAFCGTDPQNSLCLLSSQVQTGLEQNGQETPEAGQVPSLTSNNNFINFCATVPNLPLTNGQQVKTGSCNPTPMGSIISQDNMPSCKFQSPANLDVIQSNTAFTISLAINNLETGNFVSATQNYYAAPAQLNAQGILIGHSHVVVEEIDSLTSTTVTDPTRFAFFKGLNDAAVNGILTADVTGGLPAGVYKMSTINSASNHQPALVAVAQHAALDDAIYFTVR</sequence>
<evidence type="ECO:0000313" key="4">
    <source>
        <dbReference type="Proteomes" id="UP000076738"/>
    </source>
</evidence>
<dbReference type="PANTHER" id="PTHR34587:SF2">
    <property type="entry name" value="G-PROTEIN COUPLED RECEPTORS FAMILY 1 PROFILE DOMAIN-CONTAINING PROTEIN"/>
    <property type="match status" value="1"/>
</dbReference>
<accession>A0A167QES8</accession>
<dbReference type="PANTHER" id="PTHR34587">
    <property type="entry name" value="VWFA DOMAIN-CONTAINING PROTEIN"/>
    <property type="match status" value="1"/>
</dbReference>
<dbReference type="EMBL" id="KV417271">
    <property type="protein sequence ID" value="KZO99690.1"/>
    <property type="molecule type" value="Genomic_DNA"/>
</dbReference>
<dbReference type="AlphaFoldDB" id="A0A167QES8"/>
<evidence type="ECO:0000256" key="2">
    <source>
        <dbReference type="SAM" id="SignalP"/>
    </source>
</evidence>
<gene>
    <name evidence="3" type="ORF">CALVIDRAFT_476982</name>
</gene>
<dbReference type="OrthoDB" id="2336871at2759"/>
<keyword evidence="4" id="KW-1185">Reference proteome</keyword>
<feature type="signal peptide" evidence="2">
    <location>
        <begin position="1"/>
        <end position="19"/>
    </location>
</feature>
<dbReference type="InterPro" id="IPR053216">
    <property type="entry name" value="Appressorial_penetr-assoc"/>
</dbReference>
<organism evidence="3 4">
    <name type="scientific">Calocera viscosa (strain TUFC12733)</name>
    <dbReference type="NCBI Taxonomy" id="1330018"/>
    <lineage>
        <taxon>Eukaryota</taxon>
        <taxon>Fungi</taxon>
        <taxon>Dikarya</taxon>
        <taxon>Basidiomycota</taxon>
        <taxon>Agaricomycotina</taxon>
        <taxon>Dacrymycetes</taxon>
        <taxon>Dacrymycetales</taxon>
        <taxon>Dacrymycetaceae</taxon>
        <taxon>Calocera</taxon>
    </lineage>
</organism>
<feature type="chain" id="PRO_5007891495" description="Lytic polysaccharide monooxygenase" evidence="2">
    <location>
        <begin position="20"/>
        <end position="320"/>
    </location>
</feature>
<evidence type="ECO:0008006" key="5">
    <source>
        <dbReference type="Google" id="ProtNLM"/>
    </source>
</evidence>
<evidence type="ECO:0000256" key="1">
    <source>
        <dbReference type="SAM" id="MobiDB-lite"/>
    </source>
</evidence>
<proteinExistence type="predicted"/>
<evidence type="ECO:0000313" key="3">
    <source>
        <dbReference type="EMBL" id="KZO99690.1"/>
    </source>
</evidence>
<protein>
    <recommendedName>
        <fullName evidence="5">Lytic polysaccharide monooxygenase</fullName>
    </recommendedName>
</protein>
<dbReference type="STRING" id="1330018.A0A167QES8"/>
<feature type="compositionally biased region" description="Gly residues" evidence="1">
    <location>
        <begin position="44"/>
        <end position="58"/>
    </location>
</feature>
<reference evidence="3 4" key="1">
    <citation type="journal article" date="2016" name="Mol. Biol. Evol.">
        <title>Comparative Genomics of Early-Diverging Mushroom-Forming Fungi Provides Insights into the Origins of Lignocellulose Decay Capabilities.</title>
        <authorList>
            <person name="Nagy L.G."/>
            <person name="Riley R."/>
            <person name="Tritt A."/>
            <person name="Adam C."/>
            <person name="Daum C."/>
            <person name="Floudas D."/>
            <person name="Sun H."/>
            <person name="Yadav J.S."/>
            <person name="Pangilinan J."/>
            <person name="Larsson K.H."/>
            <person name="Matsuura K."/>
            <person name="Barry K."/>
            <person name="Labutti K."/>
            <person name="Kuo R."/>
            <person name="Ohm R.A."/>
            <person name="Bhattacharya S.S."/>
            <person name="Shirouzu T."/>
            <person name="Yoshinaga Y."/>
            <person name="Martin F.M."/>
            <person name="Grigoriev I.V."/>
            <person name="Hibbett D.S."/>
        </authorList>
    </citation>
    <scope>NUCLEOTIDE SEQUENCE [LARGE SCALE GENOMIC DNA]</scope>
    <source>
        <strain evidence="3 4">TUFC12733</strain>
    </source>
</reference>
<name>A0A167QES8_CALVF</name>
<keyword evidence="2" id="KW-0732">Signal</keyword>
<dbReference type="Proteomes" id="UP000076738">
    <property type="component" value="Unassembled WGS sequence"/>
</dbReference>